<sequence length="76" mass="8618">MTQSLPSKQTETENKNSEDISKKDFADLSTTEMEKLMNKGIKQAKKRMHDKGISSVSSVNGQIYEELPDGTRKKRN</sequence>
<feature type="region of interest" description="Disordered" evidence="1">
    <location>
        <begin position="1"/>
        <end position="28"/>
    </location>
</feature>
<evidence type="ECO:0000313" key="3">
    <source>
        <dbReference type="Proteomes" id="UP000729733"/>
    </source>
</evidence>
<dbReference type="Proteomes" id="UP000729733">
    <property type="component" value="Unassembled WGS sequence"/>
</dbReference>
<name>A0A964BNE5_9CYAN</name>
<feature type="compositionally biased region" description="Basic and acidic residues" evidence="1">
    <location>
        <begin position="10"/>
        <end position="28"/>
    </location>
</feature>
<dbReference type="RefSeq" id="WP_229638820.1">
    <property type="nucleotide sequence ID" value="NZ_JADWDC010000004.1"/>
</dbReference>
<dbReference type="EMBL" id="JADWDC010000004">
    <property type="protein sequence ID" value="MCC0175821.1"/>
    <property type="molecule type" value="Genomic_DNA"/>
</dbReference>
<comment type="caution">
    <text evidence="2">The sequence shown here is derived from an EMBL/GenBank/DDBJ whole genome shotgun (WGS) entry which is preliminary data.</text>
</comment>
<proteinExistence type="predicted"/>
<gene>
    <name evidence="2" type="ORF">I4641_02345</name>
</gene>
<evidence type="ECO:0000313" key="2">
    <source>
        <dbReference type="EMBL" id="MCC0175821.1"/>
    </source>
</evidence>
<dbReference type="AlphaFoldDB" id="A0A964BNE5"/>
<organism evidence="2 3">
    <name type="scientific">Waterburya agarophytonicola KI4</name>
    <dbReference type="NCBI Taxonomy" id="2874699"/>
    <lineage>
        <taxon>Bacteria</taxon>
        <taxon>Bacillati</taxon>
        <taxon>Cyanobacteriota</taxon>
        <taxon>Cyanophyceae</taxon>
        <taxon>Pleurocapsales</taxon>
        <taxon>Hyellaceae</taxon>
        <taxon>Waterburya</taxon>
        <taxon>Waterburya agarophytonicola</taxon>
    </lineage>
</organism>
<accession>A0A964BNE5</accession>
<evidence type="ECO:0000256" key="1">
    <source>
        <dbReference type="SAM" id="MobiDB-lite"/>
    </source>
</evidence>
<feature type="region of interest" description="Disordered" evidence="1">
    <location>
        <begin position="42"/>
        <end position="76"/>
    </location>
</feature>
<protein>
    <submittedName>
        <fullName evidence="2">Uncharacterized protein</fullName>
    </submittedName>
</protein>
<keyword evidence="3" id="KW-1185">Reference proteome</keyword>
<reference evidence="2" key="1">
    <citation type="journal article" date="2021" name="Antonie Van Leeuwenhoek">
        <title>Draft genome and description of Waterburya agarophytonicola gen. nov. sp. nov. (Pleurocapsales, Cyanobacteria): a seaweed symbiont.</title>
        <authorList>
            <person name="Bonthond G."/>
            <person name="Shalygin S."/>
            <person name="Bayer T."/>
            <person name="Weinberger F."/>
        </authorList>
    </citation>
    <scope>NUCLEOTIDE SEQUENCE</scope>
    <source>
        <strain evidence="2">KI4</strain>
    </source>
</reference>